<reference evidence="1" key="1">
    <citation type="submission" date="2021-06" db="EMBL/GenBank/DDBJ databases">
        <authorList>
            <person name="Kallberg Y."/>
            <person name="Tangrot J."/>
            <person name="Rosling A."/>
        </authorList>
    </citation>
    <scope>NUCLEOTIDE SEQUENCE</scope>
    <source>
        <strain evidence="1">IN212</strain>
    </source>
</reference>
<evidence type="ECO:0000313" key="2">
    <source>
        <dbReference type="Proteomes" id="UP000789396"/>
    </source>
</evidence>
<protein>
    <submittedName>
        <fullName evidence="1">11665_t:CDS:1</fullName>
    </submittedName>
</protein>
<feature type="non-terminal residue" evidence="1">
    <location>
        <position position="1"/>
    </location>
</feature>
<dbReference type="AlphaFoldDB" id="A0A9N9P2Z3"/>
<accession>A0A9N9P2Z3</accession>
<keyword evidence="2" id="KW-1185">Reference proteome</keyword>
<evidence type="ECO:0000313" key="1">
    <source>
        <dbReference type="EMBL" id="CAG8798141.1"/>
    </source>
</evidence>
<name>A0A9N9P2Z3_9GLOM</name>
<comment type="caution">
    <text evidence="1">The sequence shown here is derived from an EMBL/GenBank/DDBJ whole genome shotgun (WGS) entry which is preliminary data.</text>
</comment>
<organism evidence="1 2">
    <name type="scientific">Racocetra fulgida</name>
    <dbReference type="NCBI Taxonomy" id="60492"/>
    <lineage>
        <taxon>Eukaryota</taxon>
        <taxon>Fungi</taxon>
        <taxon>Fungi incertae sedis</taxon>
        <taxon>Mucoromycota</taxon>
        <taxon>Glomeromycotina</taxon>
        <taxon>Glomeromycetes</taxon>
        <taxon>Diversisporales</taxon>
        <taxon>Gigasporaceae</taxon>
        <taxon>Racocetra</taxon>
    </lineage>
</organism>
<gene>
    <name evidence="1" type="ORF">RFULGI_LOCUS17446</name>
</gene>
<dbReference type="Proteomes" id="UP000789396">
    <property type="component" value="Unassembled WGS sequence"/>
</dbReference>
<proteinExistence type="predicted"/>
<dbReference type="EMBL" id="CAJVPZ010068528">
    <property type="protein sequence ID" value="CAG8798141.1"/>
    <property type="molecule type" value="Genomic_DNA"/>
</dbReference>
<feature type="non-terminal residue" evidence="1">
    <location>
        <position position="50"/>
    </location>
</feature>
<sequence>FELDKIAVCTFVMKDSDVGGEVNKEKDKNRSFDNIGGEVGINRSSSILGV</sequence>